<dbReference type="InterPro" id="IPR001480">
    <property type="entry name" value="Bulb-type_lectin_dom"/>
</dbReference>
<dbReference type="Pfam" id="PF01453">
    <property type="entry name" value="B_lectin"/>
    <property type="match status" value="1"/>
</dbReference>
<keyword evidence="13" id="KW-0675">Receptor</keyword>
<comment type="catalytic activity">
    <reaction evidence="15 17">
        <text>L-threonyl-[protein] + ATP = O-phospho-L-threonyl-[protein] + ADP + H(+)</text>
        <dbReference type="Rhea" id="RHEA:46608"/>
        <dbReference type="Rhea" id="RHEA-COMP:11060"/>
        <dbReference type="Rhea" id="RHEA-COMP:11605"/>
        <dbReference type="ChEBI" id="CHEBI:15378"/>
        <dbReference type="ChEBI" id="CHEBI:30013"/>
        <dbReference type="ChEBI" id="CHEBI:30616"/>
        <dbReference type="ChEBI" id="CHEBI:61977"/>
        <dbReference type="ChEBI" id="CHEBI:456216"/>
        <dbReference type="EC" id="2.7.11.1"/>
    </reaction>
</comment>
<dbReference type="InterPro" id="IPR008271">
    <property type="entry name" value="Ser/Thr_kinase_AS"/>
</dbReference>
<evidence type="ECO:0000256" key="16">
    <source>
        <dbReference type="ARBA" id="ARBA00048679"/>
    </source>
</evidence>
<evidence type="ECO:0000256" key="12">
    <source>
        <dbReference type="ARBA" id="ARBA00023157"/>
    </source>
</evidence>
<keyword evidence="2 17" id="KW-0723">Serine/threonine-protein kinase</keyword>
<dbReference type="PROSITE" id="PS50011">
    <property type="entry name" value="PROTEIN_KINASE_DOM"/>
    <property type="match status" value="1"/>
</dbReference>
<feature type="chain" id="PRO_5046450128" description="Receptor-like serine/threonine-protein kinase" evidence="20">
    <location>
        <begin position="26"/>
        <end position="828"/>
    </location>
</feature>
<evidence type="ECO:0000256" key="10">
    <source>
        <dbReference type="ARBA" id="ARBA00022989"/>
    </source>
</evidence>
<evidence type="ECO:0000256" key="1">
    <source>
        <dbReference type="ARBA" id="ARBA00004167"/>
    </source>
</evidence>
<dbReference type="Pfam" id="PF00069">
    <property type="entry name" value="Pkinase"/>
    <property type="match status" value="1"/>
</dbReference>
<dbReference type="SUPFAM" id="SSF56112">
    <property type="entry name" value="Protein kinase-like (PK-like)"/>
    <property type="match status" value="1"/>
</dbReference>
<dbReference type="EC" id="2.7.11.1" evidence="17"/>
<comment type="subcellular location">
    <subcellularLocation>
        <location evidence="1">Membrane</location>
        <topology evidence="1">Single-pass membrane protein</topology>
    </subcellularLocation>
</comment>
<evidence type="ECO:0000256" key="4">
    <source>
        <dbReference type="ARBA" id="ARBA00022679"/>
    </source>
</evidence>
<dbReference type="SMART" id="SM00220">
    <property type="entry name" value="S_TKc"/>
    <property type="match status" value="1"/>
</dbReference>
<dbReference type="InterPro" id="IPR036426">
    <property type="entry name" value="Bulb-type_lectin_dom_sf"/>
</dbReference>
<organism evidence="23 24">
    <name type="scientific">Rhodamnia argentea</name>
    <dbReference type="NCBI Taxonomy" id="178133"/>
    <lineage>
        <taxon>Eukaryota</taxon>
        <taxon>Viridiplantae</taxon>
        <taxon>Streptophyta</taxon>
        <taxon>Embryophyta</taxon>
        <taxon>Tracheophyta</taxon>
        <taxon>Spermatophyta</taxon>
        <taxon>Magnoliopsida</taxon>
        <taxon>eudicotyledons</taxon>
        <taxon>Gunneridae</taxon>
        <taxon>Pentapetalae</taxon>
        <taxon>rosids</taxon>
        <taxon>malvids</taxon>
        <taxon>Myrtales</taxon>
        <taxon>Myrtaceae</taxon>
        <taxon>Myrtoideae</taxon>
        <taxon>Myrteae</taxon>
        <taxon>Australasian group</taxon>
        <taxon>Rhodamnia</taxon>
    </lineage>
</organism>
<dbReference type="RefSeq" id="XP_030550569.2">
    <property type="nucleotide sequence ID" value="XM_030694709.2"/>
</dbReference>
<evidence type="ECO:0000313" key="23">
    <source>
        <dbReference type="Proteomes" id="UP000827889"/>
    </source>
</evidence>
<feature type="domain" description="Protein kinase" evidence="21">
    <location>
        <begin position="528"/>
        <end position="801"/>
    </location>
</feature>
<keyword evidence="5 19" id="KW-0812">Transmembrane</keyword>
<dbReference type="PROSITE" id="PS00107">
    <property type="entry name" value="PROTEIN_KINASE_ATP"/>
    <property type="match status" value="1"/>
</dbReference>
<proteinExistence type="inferred from homology"/>
<evidence type="ECO:0000313" key="24">
    <source>
        <dbReference type="RefSeq" id="XP_030550569.2"/>
    </source>
</evidence>
<dbReference type="Gene3D" id="2.90.10.10">
    <property type="entry name" value="Bulb-type lectin domain"/>
    <property type="match status" value="2"/>
</dbReference>
<keyword evidence="14" id="KW-0325">Glycoprotein</keyword>
<evidence type="ECO:0000256" key="11">
    <source>
        <dbReference type="ARBA" id="ARBA00023136"/>
    </source>
</evidence>
<dbReference type="InterPro" id="IPR017441">
    <property type="entry name" value="Protein_kinase_ATP_BS"/>
</dbReference>
<evidence type="ECO:0000256" key="20">
    <source>
        <dbReference type="SAM" id="SignalP"/>
    </source>
</evidence>
<dbReference type="InterPro" id="IPR011009">
    <property type="entry name" value="Kinase-like_dom_sf"/>
</dbReference>
<dbReference type="Gene3D" id="1.10.510.10">
    <property type="entry name" value="Transferase(Phosphotransferase) domain 1"/>
    <property type="match status" value="1"/>
</dbReference>
<dbReference type="CDD" id="cd14066">
    <property type="entry name" value="STKc_IRAK"/>
    <property type="match status" value="1"/>
</dbReference>
<dbReference type="PROSITE" id="PS50927">
    <property type="entry name" value="BULB_LECTIN"/>
    <property type="match status" value="1"/>
</dbReference>
<dbReference type="InterPro" id="IPR024171">
    <property type="entry name" value="SRK-like_kinase"/>
</dbReference>
<evidence type="ECO:0000256" key="14">
    <source>
        <dbReference type="ARBA" id="ARBA00023180"/>
    </source>
</evidence>
<evidence type="ECO:0000256" key="2">
    <source>
        <dbReference type="ARBA" id="ARBA00022527"/>
    </source>
</evidence>
<dbReference type="InterPro" id="IPR003609">
    <property type="entry name" value="Pan_app"/>
</dbReference>
<feature type="binding site" evidence="18">
    <location>
        <position position="557"/>
    </location>
    <ligand>
        <name>ATP</name>
        <dbReference type="ChEBI" id="CHEBI:30616"/>
    </ligand>
</feature>
<dbReference type="InterPro" id="IPR051343">
    <property type="entry name" value="G-type_lectin_kinases/EP1-like"/>
</dbReference>
<feature type="domain" description="Bulb-type lectin" evidence="22">
    <location>
        <begin position="36"/>
        <end position="153"/>
    </location>
</feature>
<feature type="signal peptide" evidence="20">
    <location>
        <begin position="1"/>
        <end position="25"/>
    </location>
</feature>
<evidence type="ECO:0000256" key="19">
    <source>
        <dbReference type="SAM" id="Phobius"/>
    </source>
</evidence>
<gene>
    <name evidence="24" type="primary">LOC115755348</name>
</gene>
<dbReference type="Proteomes" id="UP000827889">
    <property type="component" value="Chromosome 6"/>
</dbReference>
<dbReference type="Pfam" id="PF08276">
    <property type="entry name" value="PAN_2"/>
    <property type="match status" value="1"/>
</dbReference>
<keyword evidence="7 17" id="KW-0547">Nucleotide-binding</keyword>
<evidence type="ECO:0000259" key="21">
    <source>
        <dbReference type="PROSITE" id="PS50011"/>
    </source>
</evidence>
<evidence type="ECO:0000256" key="8">
    <source>
        <dbReference type="ARBA" id="ARBA00022777"/>
    </source>
</evidence>
<dbReference type="PANTHER" id="PTHR47976">
    <property type="entry name" value="G-TYPE LECTIN S-RECEPTOR-LIKE SERINE/THREONINE-PROTEIN KINASE SD2-5"/>
    <property type="match status" value="1"/>
</dbReference>
<sequence>MRKMSPVSMLCFLLFQLLFPSLAQSDGDITVGSYLTAINDNSSWLSPSGEFAFGFRPLPANRNDGGEVFLLSIWYSKIPSRTIVWFANGDRPAPEYSKVTLTSNLGLVLSDPRGERLWMSENIFGTVTHATINDTGNFLILGSNLETLWASFDDPDDTLLPSQTLEKSKSLSSRQSEGNFSRGKFQLRMLDSGDLTLNTINLPSSYANEPYYSTGTARDSNTSSPGKEVVFDDSGSSYVLRENGDKVYLSQVKVPSASEFYHRITLSFDGVLTQYVHPKNSDSNGSWISLWSEPENICTAVPVSRGSGICGYNSICSLGDNNRPKCGCPDKYILLDPNDEYGSCRPNFTLSCEEDEKKLKQGSMEDLYTFVELEHAGWPTSEYALLEPFSEDECRNSCLHDCMCAAAGFRDGNSCWKKKLPLSNGRVDPNLNGKFLIKVPKRDLSLTNASQFPIPKGKIKDHDHRIFILVGSTLFGTSVFFNFLLIGAIIWGFFFVHRKKLKKISTKENVVESNLRYFTYRELFQATDGFKEEIGRGSFGIVYKGVMSNNAAIAVKKLASVMSQEEEFRTEVNVIGQTHHKNLVRLLGFCDEGQERLLVYEFLSNGTLSSLLFSGESKPSWIQRCHIALGIARGLLYLHEECTTQIIHCDIKPQNILLDDYHNGRISDFGLAKLLKMNQSHTQTNIRGTRGYVAPEWFRNLPITVKVDVYSYGVLLLEIICCRSCLGSEASREGEGEILTDWAYDCFMNGRLEALVEGDTEGLSNRTKLKNLVMIAFWCIQEDPSLRPTMKKVTQMLEGAVKVQVPPCPFPLNSSISSFLHPNCTGLK</sequence>
<evidence type="ECO:0000256" key="6">
    <source>
        <dbReference type="ARBA" id="ARBA00022729"/>
    </source>
</evidence>
<comment type="catalytic activity">
    <reaction evidence="16 17">
        <text>L-seryl-[protein] + ATP = O-phospho-L-seryl-[protein] + ADP + H(+)</text>
        <dbReference type="Rhea" id="RHEA:17989"/>
        <dbReference type="Rhea" id="RHEA-COMP:9863"/>
        <dbReference type="Rhea" id="RHEA-COMP:11604"/>
        <dbReference type="ChEBI" id="CHEBI:15378"/>
        <dbReference type="ChEBI" id="CHEBI:29999"/>
        <dbReference type="ChEBI" id="CHEBI:30616"/>
        <dbReference type="ChEBI" id="CHEBI:83421"/>
        <dbReference type="ChEBI" id="CHEBI:456216"/>
        <dbReference type="EC" id="2.7.11.1"/>
    </reaction>
</comment>
<keyword evidence="9 17" id="KW-0067">ATP-binding</keyword>
<evidence type="ECO:0000256" key="3">
    <source>
        <dbReference type="ARBA" id="ARBA00022536"/>
    </source>
</evidence>
<dbReference type="PROSITE" id="PS00108">
    <property type="entry name" value="PROTEIN_KINASE_ST"/>
    <property type="match status" value="1"/>
</dbReference>
<evidence type="ECO:0000256" key="18">
    <source>
        <dbReference type="PROSITE-ProRule" id="PRU10141"/>
    </source>
</evidence>
<dbReference type="InterPro" id="IPR000719">
    <property type="entry name" value="Prot_kinase_dom"/>
</dbReference>
<evidence type="ECO:0000256" key="15">
    <source>
        <dbReference type="ARBA" id="ARBA00047899"/>
    </source>
</evidence>
<dbReference type="SUPFAM" id="SSF51110">
    <property type="entry name" value="alpha-D-mannose-specific plant lectins"/>
    <property type="match status" value="1"/>
</dbReference>
<evidence type="ECO:0000256" key="13">
    <source>
        <dbReference type="ARBA" id="ARBA00023170"/>
    </source>
</evidence>
<comment type="similarity">
    <text evidence="17">Belongs to the protein kinase superfamily. Ser/Thr protein kinase family.</text>
</comment>
<evidence type="ECO:0000259" key="22">
    <source>
        <dbReference type="PROSITE" id="PS50927"/>
    </source>
</evidence>
<keyword evidence="4 17" id="KW-0808">Transferase</keyword>
<evidence type="ECO:0000256" key="17">
    <source>
        <dbReference type="PIRNR" id="PIRNR000641"/>
    </source>
</evidence>
<evidence type="ECO:0000256" key="9">
    <source>
        <dbReference type="ARBA" id="ARBA00022840"/>
    </source>
</evidence>
<dbReference type="CDD" id="cd01098">
    <property type="entry name" value="PAN_AP_plant"/>
    <property type="match status" value="1"/>
</dbReference>
<name>A0A8B8QTN4_9MYRT</name>
<dbReference type="PANTHER" id="PTHR47976:SF15">
    <property type="entry name" value="G-TYPE LECTIN S-RECEPTOR-LIKE SERINE_THREONINE-PROTEIN KINASE RLK1"/>
    <property type="match status" value="1"/>
</dbReference>
<keyword evidence="12" id="KW-1015">Disulfide bond</keyword>
<protein>
    <recommendedName>
        <fullName evidence="17">Receptor-like serine/threonine-protein kinase</fullName>
        <ecNumber evidence="17">2.7.11.1</ecNumber>
    </recommendedName>
</protein>
<keyword evidence="11 19" id="KW-0472">Membrane</keyword>
<evidence type="ECO:0000256" key="7">
    <source>
        <dbReference type="ARBA" id="ARBA00022741"/>
    </source>
</evidence>
<keyword evidence="8 17" id="KW-0418">Kinase</keyword>
<keyword evidence="3" id="KW-0245">EGF-like domain</keyword>
<dbReference type="SMART" id="SM00108">
    <property type="entry name" value="B_lectin"/>
    <property type="match status" value="1"/>
</dbReference>
<keyword evidence="6 20" id="KW-0732">Signal</keyword>
<dbReference type="Gene3D" id="3.30.200.20">
    <property type="entry name" value="Phosphorylase Kinase, domain 1"/>
    <property type="match status" value="1"/>
</dbReference>
<accession>A0A8B8QTN4</accession>
<keyword evidence="23" id="KW-1185">Reference proteome</keyword>
<dbReference type="PIRSF" id="PIRSF000641">
    <property type="entry name" value="SRK"/>
    <property type="match status" value="1"/>
</dbReference>
<reference evidence="24" key="1">
    <citation type="submission" date="2025-08" db="UniProtKB">
        <authorList>
            <consortium name="RefSeq"/>
        </authorList>
    </citation>
    <scope>IDENTIFICATION</scope>
    <source>
        <tissue evidence="24">Leaf</tissue>
    </source>
</reference>
<keyword evidence="10 19" id="KW-1133">Transmembrane helix</keyword>
<evidence type="ECO:0000256" key="5">
    <source>
        <dbReference type="ARBA" id="ARBA00022692"/>
    </source>
</evidence>
<dbReference type="GeneID" id="115755348"/>
<feature type="transmembrane region" description="Helical" evidence="19">
    <location>
        <begin position="466"/>
        <end position="496"/>
    </location>
</feature>